<dbReference type="InterPro" id="IPR055797">
    <property type="entry name" value="DUF7373"/>
</dbReference>
<proteinExistence type="predicted"/>
<dbReference type="InterPro" id="IPR056463">
    <property type="entry name" value="DUF7373_C"/>
</dbReference>
<dbReference type="EMBL" id="VIGH01000001">
    <property type="protein sequence ID" value="TQF75195.1"/>
    <property type="molecule type" value="Genomic_DNA"/>
</dbReference>
<dbReference type="Proteomes" id="UP000316256">
    <property type="component" value="Unassembled WGS sequence"/>
</dbReference>
<reference evidence="3 4" key="1">
    <citation type="submission" date="2019-06" db="EMBL/GenBank/DDBJ databases">
        <title>Rhodococcus spaelei sp. nov., isolated from a cave.</title>
        <authorList>
            <person name="Lee S.D."/>
        </authorList>
    </citation>
    <scope>NUCLEOTIDE SEQUENCE [LARGE SCALE GENOMIC DNA]</scope>
    <source>
        <strain evidence="3 4">C9-5</strain>
    </source>
</reference>
<comment type="caution">
    <text evidence="3">The sequence shown here is derived from an EMBL/GenBank/DDBJ whole genome shotgun (WGS) entry which is preliminary data.</text>
</comment>
<dbReference type="AlphaFoldDB" id="A0A541BSD0"/>
<name>A0A541BSD0_9NOCA</name>
<feature type="domain" description="DUF7373" evidence="2">
    <location>
        <begin position="279"/>
        <end position="403"/>
    </location>
</feature>
<evidence type="ECO:0000259" key="1">
    <source>
        <dbReference type="Pfam" id="PF24088"/>
    </source>
</evidence>
<protein>
    <submittedName>
        <fullName evidence="3">Uncharacterized protein</fullName>
    </submittedName>
</protein>
<dbReference type="OrthoDB" id="4398318at2"/>
<dbReference type="Pfam" id="PF24088">
    <property type="entry name" value="DUF7373"/>
    <property type="match status" value="1"/>
</dbReference>
<gene>
    <name evidence="3" type="ORF">FK531_00350</name>
</gene>
<keyword evidence="4" id="KW-1185">Reference proteome</keyword>
<organism evidence="3 4">
    <name type="scientific">Rhodococcus spelaei</name>
    <dbReference type="NCBI Taxonomy" id="2546320"/>
    <lineage>
        <taxon>Bacteria</taxon>
        <taxon>Bacillati</taxon>
        <taxon>Actinomycetota</taxon>
        <taxon>Actinomycetes</taxon>
        <taxon>Mycobacteriales</taxon>
        <taxon>Nocardiaceae</taxon>
        <taxon>Rhodococcus</taxon>
    </lineage>
</organism>
<evidence type="ECO:0000313" key="3">
    <source>
        <dbReference type="EMBL" id="TQF75195.1"/>
    </source>
</evidence>
<dbReference type="Pfam" id="PF24092">
    <property type="entry name" value="DUF7373_C"/>
    <property type="match status" value="1"/>
</dbReference>
<evidence type="ECO:0000259" key="2">
    <source>
        <dbReference type="Pfam" id="PF24092"/>
    </source>
</evidence>
<feature type="domain" description="DUF7373" evidence="1">
    <location>
        <begin position="52"/>
        <end position="246"/>
    </location>
</feature>
<evidence type="ECO:0000313" key="4">
    <source>
        <dbReference type="Proteomes" id="UP000316256"/>
    </source>
</evidence>
<accession>A0A541BSD0</accession>
<sequence length="409" mass="43530">MLCAGVLLAGCSDTADDQPTAKSGGDASAAAVDPAALDTGSYPTSPAPEFGRATDATIVEVEGQRLAEFTIVPFEIDAQLTSPGTPGKVLRSGKEFRSISSEAADILANDKMLYGYQTNASTPTATNTDPSKSVLHAVLRFNNAQDAAKAAREIHTQLTTVDTGAGVKTPETIDILPNTLVSTSESRYLAGPEVSVNAFTPHGDYLIYTWAKAPAAEKDWTAKTVAKALDLQAPLIDKFPAQPTKEQNGGKTAERPMMDQGKVLIYAIPEQDAMEAQFGDDMAAYGPRGMAHRSINPPLTYRVLTETGSQHNAVAKTVVYRAKDDAGAQRIFDEWINDLKSQGFADAPSPQGLSNATCVTQDTVQGTADYCLVVKGRYVGEAHALDNKKDADQQISAQYLILEKANQNA</sequence>